<protein>
    <submittedName>
        <fullName evidence="3">Uncharacterized protein</fullName>
    </submittedName>
</protein>
<sequence>MQNQNEAVAEIHKKIRTLWITSAFFGLMSLFGIMTGNFLLLLLGLVFVVPGIWAIGKFKRMLQNQLADYQPGKGFSFFRKTGEQKIKVITYTQIGMAGLILFSLITKLSVGPTLFIGLSALVYLQFVMKRRIKVHTKIDDATLFELEEIGIITPKDIVKALYKDFESWRHVQPNNKIFLVKQDALVCIVMQERHEAVRMECRLRDIQKLGIVGSGKNGEGLLLLIGTVHDNAVRLKLDGKSFQDSPEEFVSHFLQALDEALQTASPGTPALIRDGRMMPRPELQEHASSEKPRVVIREIELPSSAASNNDSGQVPRKTGATGRQLDL</sequence>
<feature type="transmembrane region" description="Helical" evidence="2">
    <location>
        <begin position="88"/>
        <end position="105"/>
    </location>
</feature>
<reference evidence="3 4" key="1">
    <citation type="submission" date="2019-06" db="EMBL/GenBank/DDBJ databases">
        <title>Whole genome shotgun sequence of Brevibacillus parabrevis NBRC 12334.</title>
        <authorList>
            <person name="Hosoyama A."/>
            <person name="Uohara A."/>
            <person name="Ohji S."/>
            <person name="Ichikawa N."/>
        </authorList>
    </citation>
    <scope>NUCLEOTIDE SEQUENCE [LARGE SCALE GENOMIC DNA]</scope>
    <source>
        <strain evidence="3 4">NBRC 12334</strain>
    </source>
</reference>
<feature type="region of interest" description="Disordered" evidence="1">
    <location>
        <begin position="300"/>
        <end position="327"/>
    </location>
</feature>
<feature type="transmembrane region" description="Helical" evidence="2">
    <location>
        <begin position="111"/>
        <end position="128"/>
    </location>
</feature>
<name>A0A4Y3PFX9_BREPA</name>
<feature type="transmembrane region" description="Helical" evidence="2">
    <location>
        <begin position="39"/>
        <end position="56"/>
    </location>
</feature>
<gene>
    <name evidence="3" type="ORF">BPA01_19730</name>
</gene>
<comment type="caution">
    <text evidence="3">The sequence shown here is derived from an EMBL/GenBank/DDBJ whole genome shotgun (WGS) entry which is preliminary data.</text>
</comment>
<dbReference type="RefSeq" id="WP_141254148.1">
    <property type="nucleotide sequence ID" value="NZ_BJMH01000007.1"/>
</dbReference>
<proteinExistence type="predicted"/>
<evidence type="ECO:0000256" key="2">
    <source>
        <dbReference type="SAM" id="Phobius"/>
    </source>
</evidence>
<keyword evidence="2" id="KW-0812">Transmembrane</keyword>
<accession>A0A4Y3PFX9</accession>
<dbReference type="AlphaFoldDB" id="A0A4Y3PFX9"/>
<organism evidence="3 4">
    <name type="scientific">Brevibacillus parabrevis</name>
    <dbReference type="NCBI Taxonomy" id="54914"/>
    <lineage>
        <taxon>Bacteria</taxon>
        <taxon>Bacillati</taxon>
        <taxon>Bacillota</taxon>
        <taxon>Bacilli</taxon>
        <taxon>Bacillales</taxon>
        <taxon>Paenibacillaceae</taxon>
        <taxon>Brevibacillus</taxon>
    </lineage>
</organism>
<dbReference type="Proteomes" id="UP000316882">
    <property type="component" value="Unassembled WGS sequence"/>
</dbReference>
<evidence type="ECO:0000256" key="1">
    <source>
        <dbReference type="SAM" id="MobiDB-lite"/>
    </source>
</evidence>
<keyword evidence="4" id="KW-1185">Reference proteome</keyword>
<keyword evidence="2" id="KW-1133">Transmembrane helix</keyword>
<keyword evidence="2" id="KW-0472">Membrane</keyword>
<dbReference type="EMBL" id="BJMH01000007">
    <property type="protein sequence ID" value="GEB32393.1"/>
    <property type="molecule type" value="Genomic_DNA"/>
</dbReference>
<evidence type="ECO:0000313" key="3">
    <source>
        <dbReference type="EMBL" id="GEB32393.1"/>
    </source>
</evidence>
<feature type="transmembrane region" description="Helical" evidence="2">
    <location>
        <begin position="15"/>
        <end position="33"/>
    </location>
</feature>
<evidence type="ECO:0000313" key="4">
    <source>
        <dbReference type="Proteomes" id="UP000316882"/>
    </source>
</evidence>